<keyword evidence="1" id="KW-0175">Coiled coil</keyword>
<feature type="region of interest" description="Disordered" evidence="2">
    <location>
        <begin position="1"/>
        <end position="20"/>
    </location>
</feature>
<dbReference type="AlphaFoldDB" id="A0A1J7JB45"/>
<evidence type="ECO:0000313" key="3">
    <source>
        <dbReference type="EMBL" id="OIW30513.1"/>
    </source>
</evidence>
<organism evidence="3 4">
    <name type="scientific">Coniochaeta ligniaria NRRL 30616</name>
    <dbReference type="NCBI Taxonomy" id="1408157"/>
    <lineage>
        <taxon>Eukaryota</taxon>
        <taxon>Fungi</taxon>
        <taxon>Dikarya</taxon>
        <taxon>Ascomycota</taxon>
        <taxon>Pezizomycotina</taxon>
        <taxon>Sordariomycetes</taxon>
        <taxon>Sordariomycetidae</taxon>
        <taxon>Coniochaetales</taxon>
        <taxon>Coniochaetaceae</taxon>
        <taxon>Coniochaeta</taxon>
    </lineage>
</organism>
<feature type="compositionally biased region" description="Polar residues" evidence="2">
    <location>
        <begin position="263"/>
        <end position="274"/>
    </location>
</feature>
<feature type="region of interest" description="Disordered" evidence="2">
    <location>
        <begin position="447"/>
        <end position="470"/>
    </location>
</feature>
<feature type="compositionally biased region" description="Low complexity" evidence="2">
    <location>
        <begin position="1"/>
        <end position="15"/>
    </location>
</feature>
<feature type="compositionally biased region" description="Pro residues" evidence="2">
    <location>
        <begin position="525"/>
        <end position="544"/>
    </location>
</feature>
<protein>
    <submittedName>
        <fullName evidence="3">Uncharacterized protein</fullName>
    </submittedName>
</protein>
<dbReference type="Proteomes" id="UP000182658">
    <property type="component" value="Unassembled WGS sequence"/>
</dbReference>
<feature type="region of interest" description="Disordered" evidence="2">
    <location>
        <begin position="241"/>
        <end position="284"/>
    </location>
</feature>
<dbReference type="InParanoid" id="A0A1J7JB45"/>
<sequence>MSSTMSTSNSANDTMPANNTGRYILNRNARTAEDIRSRFIKSIKDLESSFNESTTSNTTNDKDNNAQIVIKTSTTTGTITGFTHSTVNGVATGSISATDQNNLAMEQSNSQQCHTFKEVSSPRTPSSRLNAMARPFVPGQAMHFAREDPETVGLASDAVTSSPSGLFNPLQQLAQEVSSPCASGSRLNAMARPFVPGQAMHFTREEPETAGLASDAVTSSPPGVFTPLQQVAQAAIGINRFASSPPPTRQYSTGSMAGESRPSEPQSMASNTIATGRKRKASPLEPELAALTHRLSKMRCTSATTAKFRGAVLSQQQSSVPEPNNGESAGPWGQVIGDITVRFVHPPWGFQGPAQRLVDNTPPGAKLKVVHPPPGFEHLDARAIQDRRPQPQDWPPTSTESASATTESDSSRSKPPTPTSTAASSPPPAEGVPASNRLKNLLGQLPKLDTSGTVYNSQEPRSSGSISSVYPPTTMSDMEFFGWAPVSLGSSTLPTTSRPPQIDSGGPTPPDTPPPLLDSGYPMPAETPPPQLDSGHPSPPPTPKPTQTQTPAAPFHMRGVSDDRLKQMMSPDKYEQAKLLYLILNGERDPASVADLRKSKTEFPYVCRREVHMCTLDIIEDCERLQRKLEEMEETKRREEEEEKRRREYTVTRRPCGSIRARCGQFARHGIIA</sequence>
<keyword evidence="4" id="KW-1185">Reference proteome</keyword>
<dbReference type="OrthoDB" id="10690824at2759"/>
<feature type="compositionally biased region" description="Polar residues" evidence="2">
    <location>
        <begin position="450"/>
        <end position="470"/>
    </location>
</feature>
<feature type="region of interest" description="Disordered" evidence="2">
    <location>
        <begin position="491"/>
        <end position="556"/>
    </location>
</feature>
<evidence type="ECO:0000256" key="2">
    <source>
        <dbReference type="SAM" id="MobiDB-lite"/>
    </source>
</evidence>
<dbReference type="EMBL" id="KV875096">
    <property type="protein sequence ID" value="OIW30513.1"/>
    <property type="molecule type" value="Genomic_DNA"/>
</dbReference>
<accession>A0A1J7JB45</accession>
<feature type="compositionally biased region" description="Low complexity" evidence="2">
    <location>
        <begin position="545"/>
        <end position="554"/>
    </location>
</feature>
<feature type="region of interest" description="Disordered" evidence="2">
    <location>
        <begin position="387"/>
        <end position="435"/>
    </location>
</feature>
<proteinExistence type="predicted"/>
<evidence type="ECO:0000313" key="4">
    <source>
        <dbReference type="Proteomes" id="UP000182658"/>
    </source>
</evidence>
<feature type="compositionally biased region" description="Pro residues" evidence="2">
    <location>
        <begin position="507"/>
        <end position="516"/>
    </location>
</feature>
<name>A0A1J7JB45_9PEZI</name>
<feature type="compositionally biased region" description="Low complexity" evidence="2">
    <location>
        <begin position="395"/>
        <end position="408"/>
    </location>
</feature>
<reference evidence="3 4" key="1">
    <citation type="submission" date="2016-10" db="EMBL/GenBank/DDBJ databases">
        <title>Draft genome sequence of Coniochaeta ligniaria NRRL30616, a lignocellulolytic fungus for bioabatement of inhibitors in plant biomass hydrolysates.</title>
        <authorList>
            <consortium name="DOE Joint Genome Institute"/>
            <person name="Jimenez D.J."/>
            <person name="Hector R.E."/>
            <person name="Riley R."/>
            <person name="Sun H."/>
            <person name="Grigoriev I.V."/>
            <person name="Van Elsas J.D."/>
            <person name="Nichols N.N."/>
        </authorList>
    </citation>
    <scope>NUCLEOTIDE SEQUENCE [LARGE SCALE GENOMIC DNA]</scope>
    <source>
        <strain evidence="3 4">NRRL 30616</strain>
    </source>
</reference>
<feature type="coiled-coil region" evidence="1">
    <location>
        <begin position="615"/>
        <end position="652"/>
    </location>
</feature>
<evidence type="ECO:0000256" key="1">
    <source>
        <dbReference type="SAM" id="Coils"/>
    </source>
</evidence>
<gene>
    <name evidence="3" type="ORF">CONLIGDRAFT_713134</name>
</gene>